<feature type="domain" description="Galactosyltransferase C-terminal" evidence="3">
    <location>
        <begin position="150"/>
        <end position="201"/>
    </location>
</feature>
<dbReference type="CDD" id="cd00761">
    <property type="entry name" value="Glyco_tranf_GTA_type"/>
    <property type="match status" value="1"/>
</dbReference>
<evidence type="ECO:0000256" key="1">
    <source>
        <dbReference type="ARBA" id="ARBA00022679"/>
    </source>
</evidence>
<dbReference type="Proteomes" id="UP000293925">
    <property type="component" value="Unassembled WGS sequence"/>
</dbReference>
<evidence type="ECO:0000259" key="2">
    <source>
        <dbReference type="Pfam" id="PF00535"/>
    </source>
</evidence>
<dbReference type="SUPFAM" id="SSF53448">
    <property type="entry name" value="Nucleotide-diphospho-sugar transferases"/>
    <property type="match status" value="1"/>
</dbReference>
<dbReference type="EMBL" id="SJSO01000031">
    <property type="protein sequence ID" value="TCD17342.1"/>
    <property type="molecule type" value="Genomic_DNA"/>
</dbReference>
<dbReference type="PANTHER" id="PTHR43685:SF2">
    <property type="entry name" value="GLYCOSYLTRANSFERASE 2-LIKE DOMAIN-CONTAINING PROTEIN"/>
    <property type="match status" value="1"/>
</dbReference>
<evidence type="ECO:0000259" key="3">
    <source>
        <dbReference type="Pfam" id="PF02709"/>
    </source>
</evidence>
<evidence type="ECO:0000313" key="5">
    <source>
        <dbReference type="Proteomes" id="UP000293925"/>
    </source>
</evidence>
<dbReference type="Pfam" id="PF00535">
    <property type="entry name" value="Glycos_transf_2"/>
    <property type="match status" value="1"/>
</dbReference>
<feature type="domain" description="Glycosyltransferase 2-like" evidence="2">
    <location>
        <begin position="6"/>
        <end position="135"/>
    </location>
</feature>
<comment type="caution">
    <text evidence="4">The sequence shown here is derived from an EMBL/GenBank/DDBJ whole genome shotgun (WGS) entry which is preliminary data.</text>
</comment>
<dbReference type="Pfam" id="PF02709">
    <property type="entry name" value="Glyco_transf_7C"/>
    <property type="match status" value="1"/>
</dbReference>
<dbReference type="RefSeq" id="WP_131534345.1">
    <property type="nucleotide sequence ID" value="NZ_SJSO01000031.1"/>
</dbReference>
<dbReference type="AlphaFoldDB" id="A0A4R0PK26"/>
<dbReference type="InterPro" id="IPR001173">
    <property type="entry name" value="Glyco_trans_2-like"/>
</dbReference>
<dbReference type="InterPro" id="IPR027791">
    <property type="entry name" value="Galactosyl_T_C"/>
</dbReference>
<proteinExistence type="predicted"/>
<keyword evidence="5" id="KW-1185">Reference proteome</keyword>
<sequence length="269" mass="31608">MNSLVSIIVPCYNQANFLAETLDCVLAQEFKDWECIIVNDGSPDNTEGVANSYCNEDSRFKYFYKTNGGLSSARNFGIGKSAGKYILPLDSDDKIASDYIKLAVEILEKNERIKVVYGRAELFGKKSGEWIIDDYSFNKLLATNLIYCSALYRRSDYDRTTGYNENMKFGFEDWDFWLSMLESGGDVYRIDKVMFYYRIRHGSMLRSLDREKQNYLRNQLYENHRKAYSEYLLDPLNTFEYTTIYSSVEYRVGKMLLTPIRRIFKFFRK</sequence>
<dbReference type="Gene3D" id="3.90.550.10">
    <property type="entry name" value="Spore Coat Polysaccharide Biosynthesis Protein SpsA, Chain A"/>
    <property type="match status" value="1"/>
</dbReference>
<name>A0A4R0PK26_9SPHI</name>
<accession>A0A4R0PK26</accession>
<evidence type="ECO:0000313" key="4">
    <source>
        <dbReference type="EMBL" id="TCD17342.1"/>
    </source>
</evidence>
<reference evidence="4 5" key="1">
    <citation type="submission" date="2019-02" db="EMBL/GenBank/DDBJ databases">
        <title>Pedobacter sp. RP-3-21 sp. nov., isolated from Arctic soil.</title>
        <authorList>
            <person name="Dahal R.H."/>
        </authorList>
    </citation>
    <scope>NUCLEOTIDE SEQUENCE [LARGE SCALE GENOMIC DNA]</scope>
    <source>
        <strain evidence="4 5">RP-3-21</strain>
    </source>
</reference>
<dbReference type="OrthoDB" id="6638511at2"/>
<dbReference type="InterPro" id="IPR029044">
    <property type="entry name" value="Nucleotide-diphossugar_trans"/>
</dbReference>
<dbReference type="GO" id="GO:0044010">
    <property type="term" value="P:single-species biofilm formation"/>
    <property type="evidence" value="ECO:0007669"/>
    <property type="project" value="TreeGrafter"/>
</dbReference>
<organism evidence="4 5">
    <name type="scientific">Pedobacter psychrodurus</name>
    <dbReference type="NCBI Taxonomy" id="2530456"/>
    <lineage>
        <taxon>Bacteria</taxon>
        <taxon>Pseudomonadati</taxon>
        <taxon>Bacteroidota</taxon>
        <taxon>Sphingobacteriia</taxon>
        <taxon>Sphingobacteriales</taxon>
        <taxon>Sphingobacteriaceae</taxon>
        <taxon>Pedobacter</taxon>
    </lineage>
</organism>
<dbReference type="GO" id="GO:0016740">
    <property type="term" value="F:transferase activity"/>
    <property type="evidence" value="ECO:0007669"/>
    <property type="project" value="UniProtKB-KW"/>
</dbReference>
<dbReference type="PANTHER" id="PTHR43685">
    <property type="entry name" value="GLYCOSYLTRANSFERASE"/>
    <property type="match status" value="1"/>
</dbReference>
<dbReference type="InterPro" id="IPR050834">
    <property type="entry name" value="Glycosyltransf_2"/>
</dbReference>
<protein>
    <submittedName>
        <fullName evidence="4">Glycosyltransferase family 2 protein</fullName>
    </submittedName>
</protein>
<keyword evidence="1 4" id="KW-0808">Transferase</keyword>
<gene>
    <name evidence="4" type="ORF">EZ456_23255</name>
</gene>